<keyword evidence="8" id="KW-1185">Reference proteome</keyword>
<dbReference type="InterPro" id="IPR051446">
    <property type="entry name" value="HTH_trans_reg/aminotransferase"/>
</dbReference>
<accession>A0ABN4FXW8</accession>
<dbReference type="Gene3D" id="1.10.10.10">
    <property type="entry name" value="Winged helix-like DNA-binding domain superfamily/Winged helix DNA-binding domain"/>
    <property type="match status" value="1"/>
</dbReference>
<dbReference type="CDD" id="cd07377">
    <property type="entry name" value="WHTH_GntR"/>
    <property type="match status" value="1"/>
</dbReference>
<protein>
    <submittedName>
        <fullName evidence="7">GntR family transcriptional regulator</fullName>
    </submittedName>
</protein>
<evidence type="ECO:0000256" key="5">
    <source>
        <dbReference type="ARBA" id="ARBA00023163"/>
    </source>
</evidence>
<reference evidence="8" key="1">
    <citation type="submission" date="2015-02" db="EMBL/GenBank/DDBJ databases">
        <title>Complete Genome Sequencing of Pandoraea vervacti NS15 sp. nov.</title>
        <authorList>
            <person name="Chan K.-G."/>
        </authorList>
    </citation>
    <scope>NUCLEOTIDE SEQUENCE [LARGE SCALE GENOMIC DNA]</scope>
    <source>
        <strain evidence="8">NS15</strain>
    </source>
</reference>
<dbReference type="CDD" id="cd00609">
    <property type="entry name" value="AAT_like"/>
    <property type="match status" value="1"/>
</dbReference>
<evidence type="ECO:0000259" key="6">
    <source>
        <dbReference type="PROSITE" id="PS50949"/>
    </source>
</evidence>
<evidence type="ECO:0000256" key="2">
    <source>
        <dbReference type="ARBA" id="ARBA00022898"/>
    </source>
</evidence>
<keyword evidence="5" id="KW-0804">Transcription</keyword>
<dbReference type="SUPFAM" id="SSF46785">
    <property type="entry name" value="Winged helix' DNA-binding domain"/>
    <property type="match status" value="1"/>
</dbReference>
<comment type="similarity">
    <text evidence="1">In the C-terminal section; belongs to the class-I pyridoxal-phosphate-dependent aminotransferase family.</text>
</comment>
<keyword evidence="3" id="KW-0805">Transcription regulation</keyword>
<dbReference type="Pfam" id="PF00392">
    <property type="entry name" value="GntR"/>
    <property type="match status" value="1"/>
</dbReference>
<keyword evidence="4" id="KW-0238">DNA-binding</keyword>
<name>A0ABN4FXW8_9BURK</name>
<evidence type="ECO:0000313" key="8">
    <source>
        <dbReference type="Proteomes" id="UP000035085"/>
    </source>
</evidence>
<evidence type="ECO:0000256" key="4">
    <source>
        <dbReference type="ARBA" id="ARBA00023125"/>
    </source>
</evidence>
<dbReference type="RefSeq" id="WP_044455102.1">
    <property type="nucleotide sequence ID" value="NZ_CP010897.2"/>
</dbReference>
<dbReference type="Pfam" id="PF00155">
    <property type="entry name" value="Aminotran_1_2"/>
    <property type="match status" value="1"/>
</dbReference>
<dbReference type="InterPro" id="IPR015424">
    <property type="entry name" value="PyrdxlP-dep_Trfase"/>
</dbReference>
<dbReference type="InterPro" id="IPR004839">
    <property type="entry name" value="Aminotransferase_I/II_large"/>
</dbReference>
<dbReference type="EMBL" id="CP010897">
    <property type="protein sequence ID" value="AJP56939.1"/>
    <property type="molecule type" value="Genomic_DNA"/>
</dbReference>
<evidence type="ECO:0000313" key="7">
    <source>
        <dbReference type="EMBL" id="AJP56939.1"/>
    </source>
</evidence>
<dbReference type="Gene3D" id="3.40.640.10">
    <property type="entry name" value="Type I PLP-dependent aspartate aminotransferase-like (Major domain)"/>
    <property type="match status" value="1"/>
</dbReference>
<dbReference type="SUPFAM" id="SSF53383">
    <property type="entry name" value="PLP-dependent transferases"/>
    <property type="match status" value="1"/>
</dbReference>
<gene>
    <name evidence="7" type="ORF">UC34_07885</name>
</gene>
<dbReference type="Proteomes" id="UP000035085">
    <property type="component" value="Chromosome"/>
</dbReference>
<dbReference type="InterPro" id="IPR000524">
    <property type="entry name" value="Tscrpt_reg_HTH_GntR"/>
</dbReference>
<dbReference type="PROSITE" id="PS50949">
    <property type="entry name" value="HTH_GNTR"/>
    <property type="match status" value="1"/>
</dbReference>
<keyword evidence="2" id="KW-0663">Pyridoxal phosphate</keyword>
<dbReference type="SMART" id="SM00345">
    <property type="entry name" value="HTH_GNTR"/>
    <property type="match status" value="1"/>
</dbReference>
<dbReference type="InterPro" id="IPR036388">
    <property type="entry name" value="WH-like_DNA-bd_sf"/>
</dbReference>
<feature type="domain" description="HTH gntR-type" evidence="6">
    <location>
        <begin position="3"/>
        <end position="71"/>
    </location>
</feature>
<evidence type="ECO:0000256" key="3">
    <source>
        <dbReference type="ARBA" id="ARBA00023015"/>
    </source>
</evidence>
<dbReference type="InterPro" id="IPR015421">
    <property type="entry name" value="PyrdxlP-dep_Trfase_major"/>
</dbReference>
<sequence length="447" mass="47039">MTRTDYLALADTVAADIASGSLKPGDRLPPQRDFADRHGIAASTASRVYAELLRRGLVVGEVGRGTFVSGQPRRGVEAPGEPRGVRIDLEFNFPMLPEQSALIARSLAGLERAAELELALGPATSGGTGAIRNTAAAFLAEGAWTPSPDQLVFTGAGRQSIAAALATVVPPGGRCGVEMLTYPFVKGIAARLGVSLVPLAMDEDGVRPEAIRQAHRDGHLSAIYLQPTVQSPLGMTMSPARRADLLSMAETLNLVVIEDNVYGFLDSATPLAAHAPERCIVVDSLSKKVAPGLNLGFLVTPPHLRESVMAAVRSGGWTASGYAFAAAHRMMSDGTVAELVRLKRSDARQRQAIAADCLAGFDVRANGKGYHLWLTLPAHWRSQALVAAAARHDIGLTPSTAFAVTAGHAPNAVRLALAGPSMELLDSGLRTLAGILNAREDDFDLTE</sequence>
<dbReference type="PANTHER" id="PTHR46577">
    <property type="entry name" value="HTH-TYPE TRANSCRIPTIONAL REGULATORY PROTEIN GABR"/>
    <property type="match status" value="1"/>
</dbReference>
<dbReference type="PANTHER" id="PTHR46577:SF1">
    <property type="entry name" value="HTH-TYPE TRANSCRIPTIONAL REGULATORY PROTEIN GABR"/>
    <property type="match status" value="1"/>
</dbReference>
<proteinExistence type="inferred from homology"/>
<dbReference type="InterPro" id="IPR036390">
    <property type="entry name" value="WH_DNA-bd_sf"/>
</dbReference>
<evidence type="ECO:0000256" key="1">
    <source>
        <dbReference type="ARBA" id="ARBA00005384"/>
    </source>
</evidence>
<organism evidence="7 8">
    <name type="scientific">Pandoraea vervacti</name>
    <dbReference type="NCBI Taxonomy" id="656178"/>
    <lineage>
        <taxon>Bacteria</taxon>
        <taxon>Pseudomonadati</taxon>
        <taxon>Pseudomonadota</taxon>
        <taxon>Betaproteobacteria</taxon>
        <taxon>Burkholderiales</taxon>
        <taxon>Burkholderiaceae</taxon>
        <taxon>Pandoraea</taxon>
    </lineage>
</organism>